<keyword evidence="3" id="KW-1185">Reference proteome</keyword>
<name>A0A1H1EXT0_9BACI</name>
<dbReference type="EMBL" id="FNKD01000003">
    <property type="protein sequence ID" value="SDQ93512.1"/>
    <property type="molecule type" value="Genomic_DNA"/>
</dbReference>
<evidence type="ECO:0000256" key="1">
    <source>
        <dbReference type="SAM" id="Phobius"/>
    </source>
</evidence>
<evidence type="ECO:0000313" key="2">
    <source>
        <dbReference type="EMBL" id="SDQ93512.1"/>
    </source>
</evidence>
<dbReference type="Proteomes" id="UP000199444">
    <property type="component" value="Unassembled WGS sequence"/>
</dbReference>
<sequence length="56" mass="6426">MGSIKVMLLGIALMLLPLYIQNEPGIRFFGNEFFILVFGFIPTLIGLFIKDRKHNK</sequence>
<accession>A0A1H1EXT0</accession>
<dbReference type="STRING" id="553311.SAMN05216231_3104"/>
<reference evidence="2 3" key="1">
    <citation type="submission" date="2016-10" db="EMBL/GenBank/DDBJ databases">
        <authorList>
            <person name="de Groot N.N."/>
        </authorList>
    </citation>
    <scope>NUCLEOTIDE SEQUENCE [LARGE SCALE GENOMIC DNA]</scope>
    <source>
        <strain evidence="2 3">CGMCC 1.10449</strain>
    </source>
</reference>
<keyword evidence="1" id="KW-1133">Transmembrane helix</keyword>
<keyword evidence="1" id="KW-0812">Transmembrane</keyword>
<organism evidence="2 3">
    <name type="scientific">Virgibacillus salinus</name>
    <dbReference type="NCBI Taxonomy" id="553311"/>
    <lineage>
        <taxon>Bacteria</taxon>
        <taxon>Bacillati</taxon>
        <taxon>Bacillota</taxon>
        <taxon>Bacilli</taxon>
        <taxon>Bacillales</taxon>
        <taxon>Bacillaceae</taxon>
        <taxon>Virgibacillus</taxon>
    </lineage>
</organism>
<protein>
    <submittedName>
        <fullName evidence="2">Uncharacterized protein</fullName>
    </submittedName>
</protein>
<feature type="transmembrane region" description="Helical" evidence="1">
    <location>
        <begin position="32"/>
        <end position="49"/>
    </location>
</feature>
<keyword evidence="1" id="KW-0472">Membrane</keyword>
<gene>
    <name evidence="2" type="ORF">SAMN05216231_3104</name>
</gene>
<dbReference type="AlphaFoldDB" id="A0A1H1EXT0"/>
<evidence type="ECO:0000313" key="3">
    <source>
        <dbReference type="Proteomes" id="UP000199444"/>
    </source>
</evidence>
<proteinExistence type="predicted"/>